<proteinExistence type="predicted"/>
<protein>
    <submittedName>
        <fullName evidence="1">Uncharacterized protein</fullName>
    </submittedName>
</protein>
<accession>A0A2N5W613</accession>
<sequence>MQWPLGAAQSDPREIGQEPATAGEMWFLLWLAPVRFPRDRTGACFGQPQKEPCCSSCPWLLSDPPGIGLEPATEAARWQLLRLAADPAEQWPLAGAKRRRKRPLLLLGAAAAQQPLTLLAAAQSDSRGIGLEPALAVACSSPIPRELDWAAASSLQPVLWPQMGPKLSHKTEIGVDTVPQRPGIAQGGCIHHRAGIVTRNIMACQPNDGYSPLAIMALIPIAPMAGTAPLAIPGRWGTVPTHQRLVSVDAYGSP</sequence>
<dbReference type="STRING" id="200324.A0A2N5W613"/>
<evidence type="ECO:0000313" key="1">
    <source>
        <dbReference type="EMBL" id="PLW57671.1"/>
    </source>
</evidence>
<name>A0A2N5W613_9BASI</name>
<comment type="caution">
    <text evidence="1">The sequence shown here is derived from an EMBL/GenBank/DDBJ whole genome shotgun (WGS) entry which is preliminary data.</text>
</comment>
<gene>
    <name evidence="1" type="ORF">PCANC_01089</name>
</gene>
<reference evidence="1 2" key="1">
    <citation type="submission" date="2017-11" db="EMBL/GenBank/DDBJ databases">
        <title>De novo assembly and phasing of dikaryotic genomes from two isolates of Puccinia coronata f. sp. avenae, the causal agent of oat crown rust.</title>
        <authorList>
            <person name="Miller M.E."/>
            <person name="Zhang Y."/>
            <person name="Omidvar V."/>
            <person name="Sperschneider J."/>
            <person name="Schwessinger B."/>
            <person name="Raley C."/>
            <person name="Palmer J.M."/>
            <person name="Garnica D."/>
            <person name="Upadhyaya N."/>
            <person name="Rathjen J."/>
            <person name="Taylor J.M."/>
            <person name="Park R.F."/>
            <person name="Dodds P.N."/>
            <person name="Hirsch C.D."/>
            <person name="Kianian S.F."/>
            <person name="Figueroa M."/>
        </authorList>
    </citation>
    <scope>NUCLEOTIDE SEQUENCE [LARGE SCALE GENOMIC DNA]</scope>
    <source>
        <strain evidence="1">12NC29</strain>
    </source>
</reference>
<keyword evidence="2" id="KW-1185">Reference proteome</keyword>
<dbReference type="Proteomes" id="UP000235388">
    <property type="component" value="Unassembled WGS sequence"/>
</dbReference>
<dbReference type="EMBL" id="PGCJ01000009">
    <property type="protein sequence ID" value="PLW57671.1"/>
    <property type="molecule type" value="Genomic_DNA"/>
</dbReference>
<evidence type="ECO:0000313" key="2">
    <source>
        <dbReference type="Proteomes" id="UP000235388"/>
    </source>
</evidence>
<organism evidence="1 2">
    <name type="scientific">Puccinia coronata f. sp. avenae</name>
    <dbReference type="NCBI Taxonomy" id="200324"/>
    <lineage>
        <taxon>Eukaryota</taxon>
        <taxon>Fungi</taxon>
        <taxon>Dikarya</taxon>
        <taxon>Basidiomycota</taxon>
        <taxon>Pucciniomycotina</taxon>
        <taxon>Pucciniomycetes</taxon>
        <taxon>Pucciniales</taxon>
        <taxon>Pucciniaceae</taxon>
        <taxon>Puccinia</taxon>
    </lineage>
</organism>
<dbReference type="AlphaFoldDB" id="A0A2N5W613"/>